<keyword evidence="6 8" id="KW-0175">Coiled coil</keyword>
<protein>
    <submittedName>
        <fullName evidence="13">UBX domain-containing protein 1-A</fullName>
    </submittedName>
</protein>
<keyword evidence="4 7" id="KW-0863">Zinc-finger</keyword>
<dbReference type="SMART" id="SM00166">
    <property type="entry name" value="UBX"/>
    <property type="match status" value="1"/>
</dbReference>
<comment type="caution">
    <text evidence="13">The sequence shown here is derived from an EMBL/GenBank/DDBJ whole genome shotgun (WGS) entry which is preliminary data.</text>
</comment>
<keyword evidence="2" id="KW-0963">Cytoplasm</keyword>
<feature type="domain" description="UBX" evidence="11">
    <location>
        <begin position="590"/>
        <end position="662"/>
    </location>
</feature>
<feature type="region of interest" description="Disordered" evidence="9">
    <location>
        <begin position="1"/>
        <end position="21"/>
    </location>
</feature>
<name>A0A0B2V186_TOXCA</name>
<dbReference type="PROSITE" id="PS00028">
    <property type="entry name" value="ZINC_FINGER_C2H2_1"/>
    <property type="match status" value="1"/>
</dbReference>
<evidence type="ECO:0000256" key="5">
    <source>
        <dbReference type="ARBA" id="ARBA00022833"/>
    </source>
</evidence>
<dbReference type="SUPFAM" id="SSF46934">
    <property type="entry name" value="UBA-like"/>
    <property type="match status" value="1"/>
</dbReference>
<dbReference type="GO" id="GO:0032435">
    <property type="term" value="P:negative regulation of proteasomal ubiquitin-dependent protein catabolic process"/>
    <property type="evidence" value="ECO:0007669"/>
    <property type="project" value="TreeGrafter"/>
</dbReference>
<evidence type="ECO:0000313" key="13">
    <source>
        <dbReference type="EMBL" id="KHN77201.1"/>
    </source>
</evidence>
<evidence type="ECO:0000259" key="10">
    <source>
        <dbReference type="PROSITE" id="PS50030"/>
    </source>
</evidence>
<evidence type="ECO:0000259" key="11">
    <source>
        <dbReference type="PROSITE" id="PS50033"/>
    </source>
</evidence>
<dbReference type="Proteomes" id="UP000031036">
    <property type="component" value="Unassembled WGS sequence"/>
</dbReference>
<dbReference type="EMBL" id="JPKZ01002351">
    <property type="protein sequence ID" value="KHN77201.1"/>
    <property type="molecule type" value="Genomic_DNA"/>
</dbReference>
<organism evidence="13 14">
    <name type="scientific">Toxocara canis</name>
    <name type="common">Canine roundworm</name>
    <dbReference type="NCBI Taxonomy" id="6265"/>
    <lineage>
        <taxon>Eukaryota</taxon>
        <taxon>Metazoa</taxon>
        <taxon>Ecdysozoa</taxon>
        <taxon>Nematoda</taxon>
        <taxon>Chromadorea</taxon>
        <taxon>Rhabditida</taxon>
        <taxon>Spirurina</taxon>
        <taxon>Ascaridomorpha</taxon>
        <taxon>Ascaridoidea</taxon>
        <taxon>Toxocaridae</taxon>
        <taxon>Toxocara</taxon>
    </lineage>
</organism>
<dbReference type="PROSITE" id="PS01358">
    <property type="entry name" value="ZF_RANBP2_1"/>
    <property type="match status" value="1"/>
</dbReference>
<evidence type="ECO:0000256" key="2">
    <source>
        <dbReference type="ARBA" id="ARBA00022490"/>
    </source>
</evidence>
<evidence type="ECO:0000256" key="8">
    <source>
        <dbReference type="SAM" id="Coils"/>
    </source>
</evidence>
<dbReference type="GO" id="GO:0005737">
    <property type="term" value="C:cytoplasm"/>
    <property type="evidence" value="ECO:0007669"/>
    <property type="project" value="UniProtKB-SubCell"/>
</dbReference>
<evidence type="ECO:0000256" key="6">
    <source>
        <dbReference type="ARBA" id="ARBA00023054"/>
    </source>
</evidence>
<evidence type="ECO:0000256" key="3">
    <source>
        <dbReference type="ARBA" id="ARBA00022723"/>
    </source>
</evidence>
<evidence type="ECO:0000256" key="9">
    <source>
        <dbReference type="SAM" id="MobiDB-lite"/>
    </source>
</evidence>
<reference evidence="13 14" key="1">
    <citation type="submission" date="2014-11" db="EMBL/GenBank/DDBJ databases">
        <title>Genetic blueprint of the zoonotic pathogen Toxocara canis.</title>
        <authorList>
            <person name="Zhu X.-Q."/>
            <person name="Korhonen P.K."/>
            <person name="Cai H."/>
            <person name="Young N.D."/>
            <person name="Nejsum P."/>
            <person name="von Samson-Himmelstjerna G."/>
            <person name="Boag P.R."/>
            <person name="Tan P."/>
            <person name="Li Q."/>
            <person name="Min J."/>
            <person name="Yang Y."/>
            <person name="Wang X."/>
            <person name="Fang X."/>
            <person name="Hall R.S."/>
            <person name="Hofmann A."/>
            <person name="Sternberg P.W."/>
            <person name="Jex A.R."/>
            <person name="Gasser R.B."/>
        </authorList>
    </citation>
    <scope>NUCLEOTIDE SEQUENCE [LARGE SCALE GENOMIC DNA]</scope>
    <source>
        <strain evidence="13">PN_DK_2014</strain>
    </source>
</reference>
<dbReference type="InterPro" id="IPR009060">
    <property type="entry name" value="UBA-like_sf"/>
</dbReference>
<dbReference type="GO" id="GO:0008270">
    <property type="term" value="F:zinc ion binding"/>
    <property type="evidence" value="ECO:0007669"/>
    <property type="project" value="UniProtKB-KW"/>
</dbReference>
<dbReference type="Pfam" id="PF22562">
    <property type="entry name" value="UBA_7"/>
    <property type="match status" value="1"/>
</dbReference>
<proteinExistence type="predicted"/>
<dbReference type="Pfam" id="PF00789">
    <property type="entry name" value="UBX"/>
    <property type="match status" value="1"/>
</dbReference>
<comment type="subcellular location">
    <subcellularLocation>
        <location evidence="1">Cytoplasm</location>
    </subcellularLocation>
</comment>
<dbReference type="PROSITE" id="PS50157">
    <property type="entry name" value="ZINC_FINGER_C2H2_2"/>
    <property type="match status" value="1"/>
</dbReference>
<dbReference type="PANTHER" id="PTHR46340:SF1">
    <property type="entry name" value="UBX DOMAIN-CONTAINING PROTEIN 1"/>
    <property type="match status" value="1"/>
</dbReference>
<dbReference type="SMART" id="SM00165">
    <property type="entry name" value="UBA"/>
    <property type="match status" value="1"/>
</dbReference>
<feature type="compositionally biased region" description="Pro residues" evidence="9">
    <location>
        <begin position="67"/>
        <end position="76"/>
    </location>
</feature>
<sequence length="668" mass="74680">MNSSRTTCGDAPGFSQISQRTPRHIQEFGNNIGKIIRGLRKGKKNQSHQLFVPAGPLPRIPTDEHGPPLPQRPPPPRLPPNIRSISHDCSNMLLSVAPLDSSHRRISAPQLCGDPNSECARIRPSLSTASGMEMLHVNTDGHGETAGSGMDYVSQLPSSVTFNSSVVGEQLIKEKAFERLVEIRSVIDEKNRILGIINGDIEKLQLFMTQRLSETGDAADCKGEQLKRKLSELHDEVTEIEAELAKLRHDSPKFVPPPVPTRPMNVRLATKWNCLRCTFCNKAYTFRCENCMLPSLRIDPRESEMCQCSVCGGSVQSMDSSNCGLASPMSMLDQLIEMGFDRAKAEHALRATNEVGLVEAMNYLLEHDNGTKTEPAVSASQPQAEMTEQQQGGQKAAAVDQMESSSVVQLIDDDEPTPASKEAVAPQPPSKTTAQPHSFKCLVCEKMFADTDSLSMHAEISKHGRFEESTEEVKPLTDEEKRQRLEAAQAKLKEIRVKKQEQERKEAIEKEIKRRRDGQSMIEAEEERKQREMKEWAEAKKREKREEELARRRVLEQIKMDREARKTADNSVAAASQSIQPIVMTTPAAISSTDTRLQIRLPDGSLIRETFEANEILASVRVWAQMKGEEKGAFRGNIELISPFPRKTFSQDDYAKPLKALGQFFVYL</sequence>
<feature type="coiled-coil region" evidence="8">
    <location>
        <begin position="478"/>
        <end position="557"/>
    </location>
</feature>
<dbReference type="Gene3D" id="3.10.20.90">
    <property type="entry name" value="Phosphatidylinositol 3-kinase Catalytic Subunit, Chain A, domain 1"/>
    <property type="match status" value="1"/>
</dbReference>
<feature type="region of interest" description="Disordered" evidence="9">
    <location>
        <begin position="372"/>
        <end position="436"/>
    </location>
</feature>
<dbReference type="InterPro" id="IPR001012">
    <property type="entry name" value="UBX_dom"/>
</dbReference>
<dbReference type="GO" id="GO:0005634">
    <property type="term" value="C:nucleus"/>
    <property type="evidence" value="ECO:0007669"/>
    <property type="project" value="TreeGrafter"/>
</dbReference>
<dbReference type="SUPFAM" id="SSF54236">
    <property type="entry name" value="Ubiquitin-like"/>
    <property type="match status" value="1"/>
</dbReference>
<dbReference type="PROSITE" id="PS50030">
    <property type="entry name" value="UBA"/>
    <property type="match status" value="1"/>
</dbReference>
<dbReference type="PANTHER" id="PTHR46340">
    <property type="entry name" value="UBX DOMAIN-CONTAINING PROTEIN 1"/>
    <property type="match status" value="1"/>
</dbReference>
<dbReference type="GO" id="GO:0036435">
    <property type="term" value="F:K48-linked polyubiquitin modification-dependent protein binding"/>
    <property type="evidence" value="ECO:0007669"/>
    <property type="project" value="TreeGrafter"/>
</dbReference>
<dbReference type="Gene3D" id="1.10.8.10">
    <property type="entry name" value="DNA helicase RuvA subunit, C-terminal domain"/>
    <property type="match status" value="1"/>
</dbReference>
<evidence type="ECO:0000313" key="14">
    <source>
        <dbReference type="Proteomes" id="UP000031036"/>
    </source>
</evidence>
<feature type="region of interest" description="Disordered" evidence="9">
    <location>
        <begin position="53"/>
        <end position="76"/>
    </location>
</feature>
<dbReference type="InterPro" id="IPR013087">
    <property type="entry name" value="Znf_C2H2_type"/>
</dbReference>
<feature type="coiled-coil region" evidence="8">
    <location>
        <begin position="223"/>
        <end position="250"/>
    </location>
</feature>
<dbReference type="GO" id="GO:0031397">
    <property type="term" value="P:negative regulation of protein ubiquitination"/>
    <property type="evidence" value="ECO:0007669"/>
    <property type="project" value="TreeGrafter"/>
</dbReference>
<evidence type="ECO:0000256" key="1">
    <source>
        <dbReference type="ARBA" id="ARBA00004496"/>
    </source>
</evidence>
<keyword evidence="3" id="KW-0479">Metal-binding</keyword>
<feature type="domain" description="UBA" evidence="10">
    <location>
        <begin position="317"/>
        <end position="367"/>
    </location>
</feature>
<dbReference type="InterPro" id="IPR001876">
    <property type="entry name" value="Znf_RanBP2"/>
</dbReference>
<dbReference type="OrthoDB" id="10254930at2759"/>
<dbReference type="AlphaFoldDB" id="A0A0B2V186"/>
<gene>
    <name evidence="13" type="primary">ubxn1-a</name>
    <name evidence="13" type="ORF">Tcan_15459</name>
</gene>
<keyword evidence="5" id="KW-0862">Zinc</keyword>
<dbReference type="PROSITE" id="PS50033">
    <property type="entry name" value="UBX"/>
    <property type="match status" value="1"/>
</dbReference>
<feature type="compositionally biased region" description="Polar residues" evidence="9">
    <location>
        <begin position="378"/>
        <end position="393"/>
    </location>
</feature>
<keyword evidence="14" id="KW-1185">Reference proteome</keyword>
<accession>A0A0B2V186</accession>
<dbReference type="InterPro" id="IPR015940">
    <property type="entry name" value="UBA"/>
</dbReference>
<evidence type="ECO:0000259" key="12">
    <source>
        <dbReference type="PROSITE" id="PS50157"/>
    </source>
</evidence>
<evidence type="ECO:0000256" key="7">
    <source>
        <dbReference type="PROSITE-ProRule" id="PRU00042"/>
    </source>
</evidence>
<dbReference type="InterPro" id="IPR029071">
    <property type="entry name" value="Ubiquitin-like_domsf"/>
</dbReference>
<evidence type="ECO:0000256" key="4">
    <source>
        <dbReference type="ARBA" id="ARBA00022771"/>
    </source>
</evidence>
<dbReference type="GO" id="GO:1903094">
    <property type="term" value="P:negative regulation of protein K48-linked deubiquitination"/>
    <property type="evidence" value="ECO:0007669"/>
    <property type="project" value="TreeGrafter"/>
</dbReference>
<feature type="domain" description="C2H2-type" evidence="12">
    <location>
        <begin position="439"/>
        <end position="468"/>
    </location>
</feature>
<dbReference type="STRING" id="6265.A0A0B2V186"/>